<evidence type="ECO:0000313" key="12">
    <source>
        <dbReference type="EMBL" id="VFK22540.1"/>
    </source>
</evidence>
<evidence type="ECO:0000256" key="7">
    <source>
        <dbReference type="ARBA" id="ARBA00022989"/>
    </source>
</evidence>
<keyword evidence="6" id="KW-0653">Protein transport</keyword>
<dbReference type="GO" id="GO:0015031">
    <property type="term" value="P:protein transport"/>
    <property type="evidence" value="ECO:0007669"/>
    <property type="project" value="UniProtKB-KW"/>
</dbReference>
<dbReference type="InterPro" id="IPR024961">
    <property type="entry name" value="T2SS_GspC_N"/>
</dbReference>
<protein>
    <submittedName>
        <fullName evidence="14">Type IV pilus biogenesis</fullName>
    </submittedName>
</protein>
<evidence type="ECO:0000259" key="11">
    <source>
        <dbReference type="Pfam" id="PF11356"/>
    </source>
</evidence>
<keyword evidence="3" id="KW-1003">Cell membrane</keyword>
<organism evidence="14">
    <name type="scientific">Candidatus Kentrum sp. MB</name>
    <dbReference type="NCBI Taxonomy" id="2138164"/>
    <lineage>
        <taxon>Bacteria</taxon>
        <taxon>Pseudomonadati</taxon>
        <taxon>Pseudomonadota</taxon>
        <taxon>Gammaproteobacteria</taxon>
        <taxon>Candidatus Kentrum</taxon>
    </lineage>
</organism>
<feature type="compositionally biased region" description="Basic residues" evidence="9">
    <location>
        <begin position="219"/>
        <end position="228"/>
    </location>
</feature>
<dbReference type="EMBL" id="CAADGH010000001">
    <property type="protein sequence ID" value="VFK74136.1"/>
    <property type="molecule type" value="Genomic_DNA"/>
</dbReference>
<feature type="region of interest" description="Disordered" evidence="9">
    <location>
        <begin position="184"/>
        <end position="228"/>
    </location>
</feature>
<evidence type="ECO:0000313" key="14">
    <source>
        <dbReference type="EMBL" id="VFK74136.1"/>
    </source>
</evidence>
<evidence type="ECO:0000256" key="1">
    <source>
        <dbReference type="ARBA" id="ARBA00004533"/>
    </source>
</evidence>
<sequence length="228" mass="24874">MLMLKTRHSKKVIHGALPILVSVPLLVGIGYTVMGSFDETFSVAPANHEEGRILKAKDAKRPSMIESTHPGEELAKLPLFGEVVRKAPVTPPPPVTVTLESTSNLVLHGIIKAFGEGESRAIIADARGKQDIYAAGSVLSKGIVLVAINDDHVVLDNNHRSEALHIWKKKKDTHGFKGAHGFEERESLPMSAPMGAPIDAAPDPMRYGAPPEEDGHYPRSYRRHRPPR</sequence>
<evidence type="ECO:0000256" key="3">
    <source>
        <dbReference type="ARBA" id="ARBA00022475"/>
    </source>
</evidence>
<keyword evidence="7 10" id="KW-1133">Transmembrane helix</keyword>
<proteinExistence type="predicted"/>
<accession>A0A451B785</accession>
<evidence type="ECO:0000256" key="8">
    <source>
        <dbReference type="ARBA" id="ARBA00023136"/>
    </source>
</evidence>
<keyword evidence="4" id="KW-0997">Cell inner membrane</keyword>
<evidence type="ECO:0000256" key="2">
    <source>
        <dbReference type="ARBA" id="ARBA00022448"/>
    </source>
</evidence>
<dbReference type="Gene3D" id="2.30.30.830">
    <property type="match status" value="1"/>
</dbReference>
<keyword evidence="8 10" id="KW-0472">Membrane</keyword>
<gene>
    <name evidence="12" type="ORF">BECKMB1821G_GA0114241_100262</name>
    <name evidence="14" type="ORF">BECKMB1821H_GA0114242_100167</name>
    <name evidence="13" type="ORF">BECKMB1821I_GA0114274_100768</name>
</gene>
<feature type="domain" description="Type II secretion system protein GspC N-terminal" evidence="11">
    <location>
        <begin position="65"/>
        <end position="165"/>
    </location>
</feature>
<evidence type="ECO:0000256" key="6">
    <source>
        <dbReference type="ARBA" id="ARBA00022927"/>
    </source>
</evidence>
<evidence type="ECO:0000256" key="10">
    <source>
        <dbReference type="SAM" id="Phobius"/>
    </source>
</evidence>
<dbReference type="GO" id="GO:0005886">
    <property type="term" value="C:plasma membrane"/>
    <property type="evidence" value="ECO:0007669"/>
    <property type="project" value="UniProtKB-SubCell"/>
</dbReference>
<evidence type="ECO:0000256" key="9">
    <source>
        <dbReference type="SAM" id="MobiDB-lite"/>
    </source>
</evidence>
<keyword evidence="5 10" id="KW-0812">Transmembrane</keyword>
<evidence type="ECO:0000313" key="13">
    <source>
        <dbReference type="EMBL" id="VFK28887.1"/>
    </source>
</evidence>
<name>A0A451B785_9GAMM</name>
<dbReference type="Pfam" id="PF11356">
    <property type="entry name" value="T2SSC"/>
    <property type="match status" value="1"/>
</dbReference>
<feature type="transmembrane region" description="Helical" evidence="10">
    <location>
        <begin position="12"/>
        <end position="34"/>
    </location>
</feature>
<evidence type="ECO:0000256" key="5">
    <source>
        <dbReference type="ARBA" id="ARBA00022692"/>
    </source>
</evidence>
<dbReference type="EMBL" id="CAADFO010000002">
    <property type="protein sequence ID" value="VFK22540.1"/>
    <property type="molecule type" value="Genomic_DNA"/>
</dbReference>
<reference evidence="14" key="1">
    <citation type="submission" date="2019-02" db="EMBL/GenBank/DDBJ databases">
        <authorList>
            <person name="Gruber-Vodicka R. H."/>
            <person name="Seah K. B. B."/>
        </authorList>
    </citation>
    <scope>NUCLEOTIDE SEQUENCE</scope>
    <source>
        <strain evidence="12">BECK_BZ197</strain>
        <strain evidence="14">BECK_BZ198</strain>
        <strain evidence="13">BECK_BZ199</strain>
    </source>
</reference>
<dbReference type="EMBL" id="CAADFQ010000007">
    <property type="protein sequence ID" value="VFK28887.1"/>
    <property type="molecule type" value="Genomic_DNA"/>
</dbReference>
<evidence type="ECO:0000256" key="4">
    <source>
        <dbReference type="ARBA" id="ARBA00022519"/>
    </source>
</evidence>
<comment type="subcellular location">
    <subcellularLocation>
        <location evidence="1">Cell inner membrane</location>
    </subcellularLocation>
</comment>
<keyword evidence="2" id="KW-0813">Transport</keyword>
<dbReference type="AlphaFoldDB" id="A0A451B785"/>